<dbReference type="PANTHER" id="PTHR37404:SF1">
    <property type="entry name" value="HCG1796489"/>
    <property type="match status" value="1"/>
</dbReference>
<sequence length="203" mass="23160">MDDQHTELTDKTSHHLNSTSTGRGHYYSKGYYFPPSSFRRTIYDELPPVLTTQDQVIPEDQLINQFHTTTGTVHDSKCIGGVLSNSCYQKAPGSWKVHYVKDNREKLKVKESRNPLTMGVQSSEMKAKYTLNEGCQFKDKIKAGLQPFVLSQHHKKGPSQKVLASTQNEAFPSKSFFIRDKGCLNLNDIYQSSSQRAYRSYKK</sequence>
<reference evidence="2 3" key="1">
    <citation type="submission" date="2024-02" db="EMBL/GenBank/DDBJ databases">
        <authorList>
            <person name="Daric V."/>
            <person name="Darras S."/>
        </authorList>
    </citation>
    <scope>NUCLEOTIDE SEQUENCE [LARGE SCALE GENOMIC DNA]</scope>
</reference>
<dbReference type="InterPro" id="IPR053347">
    <property type="entry name" value="Axonemal_MT_stabilizer"/>
</dbReference>
<keyword evidence="3" id="KW-1185">Reference proteome</keyword>
<dbReference type="EMBL" id="CAWYQH010000105">
    <property type="protein sequence ID" value="CAK8687709.1"/>
    <property type="molecule type" value="Genomic_DNA"/>
</dbReference>
<accession>A0ABP0GA76</accession>
<feature type="compositionally biased region" description="Basic and acidic residues" evidence="1">
    <location>
        <begin position="1"/>
        <end position="13"/>
    </location>
</feature>
<evidence type="ECO:0000256" key="1">
    <source>
        <dbReference type="SAM" id="MobiDB-lite"/>
    </source>
</evidence>
<organism evidence="2 3">
    <name type="scientific">Clavelina lepadiformis</name>
    <name type="common">Light-bulb sea squirt</name>
    <name type="synonym">Ascidia lepadiformis</name>
    <dbReference type="NCBI Taxonomy" id="159417"/>
    <lineage>
        <taxon>Eukaryota</taxon>
        <taxon>Metazoa</taxon>
        <taxon>Chordata</taxon>
        <taxon>Tunicata</taxon>
        <taxon>Ascidiacea</taxon>
        <taxon>Aplousobranchia</taxon>
        <taxon>Clavelinidae</taxon>
        <taxon>Clavelina</taxon>
    </lineage>
</organism>
<evidence type="ECO:0000313" key="3">
    <source>
        <dbReference type="Proteomes" id="UP001642483"/>
    </source>
</evidence>
<gene>
    <name evidence="2" type="ORF">CVLEPA_LOCUS19770</name>
</gene>
<feature type="region of interest" description="Disordered" evidence="1">
    <location>
        <begin position="1"/>
        <end position="21"/>
    </location>
</feature>
<name>A0ABP0GA76_CLALP</name>
<dbReference type="Proteomes" id="UP001642483">
    <property type="component" value="Unassembled WGS sequence"/>
</dbReference>
<evidence type="ECO:0000313" key="2">
    <source>
        <dbReference type="EMBL" id="CAK8687709.1"/>
    </source>
</evidence>
<comment type="caution">
    <text evidence="2">The sequence shown here is derived from an EMBL/GenBank/DDBJ whole genome shotgun (WGS) entry which is preliminary data.</text>
</comment>
<proteinExistence type="predicted"/>
<dbReference type="PANTHER" id="PTHR37404">
    <property type="entry name" value="HCG1796489"/>
    <property type="match status" value="1"/>
</dbReference>
<protein>
    <submittedName>
        <fullName evidence="2">Uncharacterized protein</fullName>
    </submittedName>
</protein>